<protein>
    <recommendedName>
        <fullName evidence="8">G-patch domain-containing protein</fullName>
    </recommendedName>
</protein>
<reference evidence="9" key="1">
    <citation type="submission" date="2021-01" db="EMBL/GenBank/DDBJ databases">
        <authorList>
            <person name="Bezrukov I."/>
        </authorList>
    </citation>
    <scope>NUCLEOTIDE SEQUENCE</scope>
</reference>
<dbReference type="GO" id="GO:0071008">
    <property type="term" value="C:U2-type post-mRNA release spliceosomal complex"/>
    <property type="evidence" value="ECO:0007669"/>
    <property type="project" value="TreeGrafter"/>
</dbReference>
<evidence type="ECO:0000256" key="3">
    <source>
        <dbReference type="ARBA" id="ARBA00022664"/>
    </source>
</evidence>
<dbReference type="Pfam" id="PF07842">
    <property type="entry name" value="GCFC"/>
    <property type="match status" value="1"/>
</dbReference>
<evidence type="ECO:0000313" key="10">
    <source>
        <dbReference type="Proteomes" id="UP000682877"/>
    </source>
</evidence>
<evidence type="ECO:0000256" key="4">
    <source>
        <dbReference type="ARBA" id="ARBA00022728"/>
    </source>
</evidence>
<accession>A0A8S2A5K8</accession>
<evidence type="ECO:0000259" key="8">
    <source>
        <dbReference type="PROSITE" id="PS50174"/>
    </source>
</evidence>
<comment type="similarity">
    <text evidence="2">Belongs to the TFP11/STIP family.</text>
</comment>
<dbReference type="Proteomes" id="UP000682877">
    <property type="component" value="Chromosome 4"/>
</dbReference>
<dbReference type="Pfam" id="PF01585">
    <property type="entry name" value="G-patch"/>
    <property type="match status" value="1"/>
</dbReference>
<keyword evidence="5" id="KW-0508">mRNA splicing</keyword>
<dbReference type="GO" id="GO:0000390">
    <property type="term" value="P:spliceosomal complex disassembly"/>
    <property type="evidence" value="ECO:0007669"/>
    <property type="project" value="InterPro"/>
</dbReference>
<evidence type="ECO:0000256" key="5">
    <source>
        <dbReference type="ARBA" id="ARBA00023187"/>
    </source>
</evidence>
<evidence type="ECO:0000256" key="1">
    <source>
        <dbReference type="ARBA" id="ARBA00004123"/>
    </source>
</evidence>
<evidence type="ECO:0000256" key="7">
    <source>
        <dbReference type="SAM" id="MobiDB-lite"/>
    </source>
</evidence>
<dbReference type="EMBL" id="LR999454">
    <property type="protein sequence ID" value="CAE6044848.1"/>
    <property type="molecule type" value="Genomic_DNA"/>
</dbReference>
<evidence type="ECO:0000256" key="6">
    <source>
        <dbReference type="ARBA" id="ARBA00023242"/>
    </source>
</evidence>
<proteinExistence type="inferred from homology"/>
<dbReference type="SMART" id="SM00443">
    <property type="entry name" value="G_patch"/>
    <property type="match status" value="1"/>
</dbReference>
<dbReference type="InterPro" id="IPR000467">
    <property type="entry name" value="G_patch_dom"/>
</dbReference>
<dbReference type="GO" id="GO:0003676">
    <property type="term" value="F:nucleic acid binding"/>
    <property type="evidence" value="ECO:0007669"/>
    <property type="project" value="InterPro"/>
</dbReference>
<dbReference type="PROSITE" id="PS50174">
    <property type="entry name" value="G_PATCH"/>
    <property type="match status" value="1"/>
</dbReference>
<feature type="region of interest" description="Disordered" evidence="7">
    <location>
        <begin position="24"/>
        <end position="51"/>
    </location>
</feature>
<dbReference type="PANTHER" id="PTHR23329:SF1">
    <property type="entry name" value="TUFTELIN-INTERACTING PROTEIN 11"/>
    <property type="match status" value="1"/>
</dbReference>
<gene>
    <name evidence="9" type="ORF">AARE701A_LOCUS11201</name>
</gene>
<dbReference type="InterPro" id="IPR022159">
    <property type="entry name" value="STIP/TFIP11_N"/>
</dbReference>
<name>A0A8S2A5K8_ARAAE</name>
<dbReference type="PANTHER" id="PTHR23329">
    <property type="entry name" value="TUFTELIN-INTERACTING PROTEIN 11-RELATED"/>
    <property type="match status" value="1"/>
</dbReference>
<keyword evidence="4" id="KW-0747">Spliceosome</keyword>
<dbReference type="Pfam" id="PF12457">
    <property type="entry name" value="TIP_N"/>
    <property type="match status" value="1"/>
</dbReference>
<organism evidence="9 10">
    <name type="scientific">Arabidopsis arenosa</name>
    <name type="common">Sand rock-cress</name>
    <name type="synonym">Cardaminopsis arenosa</name>
    <dbReference type="NCBI Taxonomy" id="38785"/>
    <lineage>
        <taxon>Eukaryota</taxon>
        <taxon>Viridiplantae</taxon>
        <taxon>Streptophyta</taxon>
        <taxon>Embryophyta</taxon>
        <taxon>Tracheophyta</taxon>
        <taxon>Spermatophyta</taxon>
        <taxon>Magnoliopsida</taxon>
        <taxon>eudicotyledons</taxon>
        <taxon>Gunneridae</taxon>
        <taxon>Pentapetalae</taxon>
        <taxon>rosids</taxon>
        <taxon>malvids</taxon>
        <taxon>Brassicales</taxon>
        <taxon>Brassicaceae</taxon>
        <taxon>Camelineae</taxon>
        <taxon>Arabidopsis</taxon>
    </lineage>
</organism>
<evidence type="ECO:0000313" key="9">
    <source>
        <dbReference type="EMBL" id="CAE6044848.1"/>
    </source>
</evidence>
<keyword evidence="10" id="KW-1185">Reference proteome</keyword>
<dbReference type="InterPro" id="IPR022783">
    <property type="entry name" value="GCFC_dom"/>
</dbReference>
<dbReference type="InterPro" id="IPR045211">
    <property type="entry name" value="TFP11/STIP/Ntr1"/>
</dbReference>
<comment type="subcellular location">
    <subcellularLocation>
        <location evidence="1">Nucleus</location>
    </subcellularLocation>
</comment>
<keyword evidence="3" id="KW-0507">mRNA processing</keyword>
<sequence>MGDEILFKGKKEKRKQTKEDAIYGTFFESDSSSDDSGGSRRTKRRKTKPVNFLSAGNIDQVLKQNRGKTKIDEYQDTILPDALGKKIADKTHVREKKDKKENFEKFNGGIGMKLLEEMGYKGGGLGKNQQGIVIPIEAQLRPKNMGLGYNDFKEKTAPLLPALNKVEEKRTVEVTVSENHGDGRRNLWKKKNMRKEVYITAEEFLGKKQEEGFGCGQTIIDKRGPQGRVVKSLRNLYAEEKARDANVPQPELQHNLRFIVESVEHGILKIDKDLRNEKESALSLQQEKEKFKMGEKKQKILFDNLGYIAEEIDRIEMENASGNLTLDSLANCFKDLRSSYPDDYKSCNLSCIACSLALPLFIRMFQGWDPLSDAEHGIEAITSWKMLLEVEDNQSISMPYSQLVSEVILPAVRVSGINTWEPRDPEPMLRFVETWEKLLPSFIFQTILTTVVLPKLSTAIESWEPRLETVPIHVWVHPWLPFLGQKLESAYQIIRMKFGNLLDAWHPSDVSVHTIISPWKTVFDAASWEQLMRRYIVPKLQLALQEFQINPADQNLDQFNLVMGWVSSVPIHLMTDLMERFFFPKWLDVLYQWLCSEPKFDEIMKWFLGWKGSFPQELSANRRIEIQFKRGLDMAREAVERMEMSQPGARENISYHKAQEQRQPEGRAKVQAQVDDPEELSFKEAVELFAQEKELLLKPKPHRMHNGLQIYRFGNVSVLLDSANSKLLAQEAGGWFPVDLDSLLKMHYSAVAGKQ</sequence>
<dbReference type="AlphaFoldDB" id="A0A8S2A5K8"/>
<keyword evidence="6" id="KW-0539">Nucleus</keyword>
<evidence type="ECO:0000256" key="2">
    <source>
        <dbReference type="ARBA" id="ARBA00010900"/>
    </source>
</evidence>
<feature type="domain" description="G-patch" evidence="8">
    <location>
        <begin position="107"/>
        <end position="152"/>
    </location>
</feature>